<evidence type="ECO:0000256" key="6">
    <source>
        <dbReference type="ARBA" id="ARBA00023136"/>
    </source>
</evidence>
<evidence type="ECO:0000256" key="3">
    <source>
        <dbReference type="ARBA" id="ARBA00022475"/>
    </source>
</evidence>
<proteinExistence type="inferred from homology"/>
<evidence type="ECO:0000256" key="5">
    <source>
        <dbReference type="ARBA" id="ARBA00022989"/>
    </source>
</evidence>
<reference evidence="9" key="1">
    <citation type="journal article" date="2019" name="Int. J. Syst. Evol. Microbiol.">
        <title>The Global Catalogue of Microorganisms (GCM) 10K type strain sequencing project: providing services to taxonomists for standard genome sequencing and annotation.</title>
        <authorList>
            <consortium name="The Broad Institute Genomics Platform"/>
            <consortium name="The Broad Institute Genome Sequencing Center for Infectious Disease"/>
            <person name="Wu L."/>
            <person name="Ma J."/>
        </authorList>
    </citation>
    <scope>NUCLEOTIDE SEQUENCE [LARGE SCALE GENOMIC DNA]</scope>
    <source>
        <strain evidence="9">DT28</strain>
    </source>
</reference>
<evidence type="ECO:0000313" key="8">
    <source>
        <dbReference type="EMBL" id="MFC4653916.1"/>
    </source>
</evidence>
<dbReference type="Pfam" id="PF07681">
    <property type="entry name" value="DoxX"/>
    <property type="match status" value="1"/>
</dbReference>
<keyword evidence="9" id="KW-1185">Reference proteome</keyword>
<name>A0ABV9JHI6_9GAMM</name>
<gene>
    <name evidence="8" type="ORF">ACFO3I_02635</name>
</gene>
<evidence type="ECO:0000313" key="9">
    <source>
        <dbReference type="Proteomes" id="UP001595962"/>
    </source>
</evidence>
<sequence length="215" mass="23505">MRSALFQSAWSRYQRFTAALTLFSGVPAFLLRLYLAPVLIQAGWNKYQAFDDTVAWFANPDWGLGLPAPVVLAVLAIAAELLGGLLLLAGLATRLVCLPLIATMLVAIFSVHWPNGWLAIADTSSWLADGTLLHDERVLAAREKLAAAKAILQQYGDYDWLTSSGSLVILNNGIEFAATYLLMLLSLLFTGGGRYLSGDYWLKRQLCRTADNNAP</sequence>
<feature type="transmembrane region" description="Helical" evidence="7">
    <location>
        <begin position="64"/>
        <end position="88"/>
    </location>
</feature>
<organism evidence="8 9">
    <name type="scientific">Rheinheimera marina</name>
    <dbReference type="NCBI Taxonomy" id="1774958"/>
    <lineage>
        <taxon>Bacteria</taxon>
        <taxon>Pseudomonadati</taxon>
        <taxon>Pseudomonadota</taxon>
        <taxon>Gammaproteobacteria</taxon>
        <taxon>Chromatiales</taxon>
        <taxon>Chromatiaceae</taxon>
        <taxon>Rheinheimera</taxon>
    </lineage>
</organism>
<dbReference type="InterPro" id="IPR051907">
    <property type="entry name" value="DoxX-like_oxidoreductase"/>
</dbReference>
<feature type="transmembrane region" description="Helical" evidence="7">
    <location>
        <begin position="177"/>
        <end position="196"/>
    </location>
</feature>
<dbReference type="RefSeq" id="WP_377331515.1">
    <property type="nucleotide sequence ID" value="NZ_JBHSGB010000002.1"/>
</dbReference>
<dbReference type="PANTHER" id="PTHR33452">
    <property type="entry name" value="OXIDOREDUCTASE CATD-RELATED"/>
    <property type="match status" value="1"/>
</dbReference>
<comment type="similarity">
    <text evidence="2">Belongs to the DoxX family.</text>
</comment>
<keyword evidence="6 7" id="KW-0472">Membrane</keyword>
<dbReference type="EMBL" id="JBHSGB010000002">
    <property type="protein sequence ID" value="MFC4653916.1"/>
    <property type="molecule type" value="Genomic_DNA"/>
</dbReference>
<evidence type="ECO:0000256" key="1">
    <source>
        <dbReference type="ARBA" id="ARBA00004651"/>
    </source>
</evidence>
<comment type="caution">
    <text evidence="8">The sequence shown here is derived from an EMBL/GenBank/DDBJ whole genome shotgun (WGS) entry which is preliminary data.</text>
</comment>
<keyword evidence="5 7" id="KW-1133">Transmembrane helix</keyword>
<keyword evidence="3" id="KW-1003">Cell membrane</keyword>
<accession>A0ABV9JHI6</accession>
<dbReference type="PANTHER" id="PTHR33452:SF19">
    <property type="entry name" value="DOXX FAMILY PROTEIN"/>
    <property type="match status" value="1"/>
</dbReference>
<feature type="transmembrane region" description="Helical" evidence="7">
    <location>
        <begin position="20"/>
        <end position="44"/>
    </location>
</feature>
<evidence type="ECO:0000256" key="4">
    <source>
        <dbReference type="ARBA" id="ARBA00022692"/>
    </source>
</evidence>
<dbReference type="InterPro" id="IPR032808">
    <property type="entry name" value="DoxX"/>
</dbReference>
<protein>
    <submittedName>
        <fullName evidence="8">DoxX family protein</fullName>
    </submittedName>
</protein>
<comment type="subcellular location">
    <subcellularLocation>
        <location evidence="1">Cell membrane</location>
        <topology evidence="1">Multi-pass membrane protein</topology>
    </subcellularLocation>
</comment>
<feature type="transmembrane region" description="Helical" evidence="7">
    <location>
        <begin position="95"/>
        <end position="113"/>
    </location>
</feature>
<dbReference type="Proteomes" id="UP001595962">
    <property type="component" value="Unassembled WGS sequence"/>
</dbReference>
<evidence type="ECO:0000256" key="7">
    <source>
        <dbReference type="SAM" id="Phobius"/>
    </source>
</evidence>
<keyword evidence="4 7" id="KW-0812">Transmembrane</keyword>
<evidence type="ECO:0000256" key="2">
    <source>
        <dbReference type="ARBA" id="ARBA00006679"/>
    </source>
</evidence>